<feature type="region of interest" description="Disordered" evidence="1">
    <location>
        <begin position="1"/>
        <end position="133"/>
    </location>
</feature>
<reference evidence="3" key="2">
    <citation type="submission" date="2006-09" db="EMBL/GenBank/DDBJ databases">
        <title>The genome sequence of Plasmodium falciparum Dd2.</title>
        <authorList>
            <consortium name="The Broad Institute Genome Sequencing Platform"/>
            <person name="Birren B."/>
            <person name="Lander E."/>
            <person name="Galagan J."/>
            <person name="Nusbaum C."/>
            <person name="Devon K."/>
            <person name="Henn M."/>
            <person name="Jaffe D."/>
            <person name="Butler J."/>
            <person name="Alvarez P."/>
            <person name="Gnerre S."/>
            <person name="Grabherr M."/>
            <person name="Kleber M."/>
            <person name="Mauceli E."/>
            <person name="Brockman W."/>
            <person name="MacCallum I.A."/>
            <person name="Rounsley S."/>
            <person name="Young S."/>
            <person name="LaButti K."/>
            <person name="Pushparaj V."/>
            <person name="DeCaprio D."/>
            <person name="Crawford M."/>
            <person name="Koehrsen M."/>
            <person name="Engels R."/>
            <person name="Montgomery P."/>
            <person name="Pearson M."/>
            <person name="Howarth C."/>
            <person name="Larson L."/>
            <person name="Luoma S."/>
            <person name="White J."/>
            <person name="Kodira C."/>
            <person name="Zeng Q."/>
            <person name="O'Leary S."/>
            <person name="Yandava C."/>
            <person name="Alvarado L."/>
            <person name="Wirth D."/>
            <person name="Volkman S."/>
            <person name="Hartl D."/>
        </authorList>
    </citation>
    <scope>NUCLEOTIDE SEQUENCE [LARGE SCALE GENOMIC DNA]</scope>
</reference>
<name>A0A0L7M8S8_PLAF4</name>
<feature type="compositionally biased region" description="Polar residues" evidence="1">
    <location>
        <begin position="87"/>
        <end position="97"/>
    </location>
</feature>
<feature type="compositionally biased region" description="Basic and acidic residues" evidence="1">
    <location>
        <begin position="24"/>
        <end position="64"/>
    </location>
</feature>
<dbReference type="EMBL" id="GG702013">
    <property type="protein sequence ID" value="KOB89208.1"/>
    <property type="molecule type" value="Genomic_DNA"/>
</dbReference>
<protein>
    <submittedName>
        <fullName evidence="2">Uncharacterized protein</fullName>
    </submittedName>
</protein>
<feature type="non-terminal residue" evidence="2">
    <location>
        <position position="1"/>
    </location>
</feature>
<accession>A0A0L7M8S8</accession>
<evidence type="ECO:0000256" key="1">
    <source>
        <dbReference type="SAM" id="MobiDB-lite"/>
    </source>
</evidence>
<dbReference type="KEGG" id="pfd:PFDG_04758"/>
<organism evidence="2 3">
    <name type="scientific">Plasmodium falciparum (isolate Dd2)</name>
    <dbReference type="NCBI Taxonomy" id="57267"/>
    <lineage>
        <taxon>Eukaryota</taxon>
        <taxon>Sar</taxon>
        <taxon>Alveolata</taxon>
        <taxon>Apicomplexa</taxon>
        <taxon>Aconoidasida</taxon>
        <taxon>Haemosporida</taxon>
        <taxon>Plasmodiidae</taxon>
        <taxon>Plasmodium</taxon>
        <taxon>Plasmodium (Laverania)</taxon>
    </lineage>
</organism>
<feature type="compositionally biased region" description="Acidic residues" evidence="1">
    <location>
        <begin position="75"/>
        <end position="86"/>
    </location>
</feature>
<proteinExistence type="predicted"/>
<feature type="compositionally biased region" description="Basic and acidic residues" evidence="1">
    <location>
        <begin position="109"/>
        <end position="118"/>
    </location>
</feature>
<evidence type="ECO:0000313" key="3">
    <source>
        <dbReference type="Proteomes" id="UP000054282"/>
    </source>
</evidence>
<reference evidence="3" key="1">
    <citation type="submission" date="2006-09" db="EMBL/GenBank/DDBJ databases">
        <title>Annotation of Plasmodium falciparum Dd2.</title>
        <authorList>
            <consortium name="The Broad Institute Genome Sequencing Platform"/>
            <person name="Volkman S.K."/>
            <person name="Neafsey D.E."/>
            <person name="Dash A.P."/>
            <person name="Chitnis C.E."/>
            <person name="Hartl D.L."/>
            <person name="Young S.K."/>
            <person name="Zeng Q."/>
            <person name="Koehrsen M."/>
            <person name="Alvarado L."/>
            <person name="Berlin A."/>
            <person name="Borenstein D."/>
            <person name="Chapman S.B."/>
            <person name="Chen Z."/>
            <person name="Engels R."/>
            <person name="Freedman E."/>
            <person name="Gellesch M."/>
            <person name="Goldberg J."/>
            <person name="Griggs A."/>
            <person name="Gujja S."/>
            <person name="Heilman E.R."/>
            <person name="Heiman D.I."/>
            <person name="Howarth C."/>
            <person name="Jen D."/>
            <person name="Larson L."/>
            <person name="Mehta T."/>
            <person name="Neiman D."/>
            <person name="Park D."/>
            <person name="Pearson M."/>
            <person name="Roberts A."/>
            <person name="Saif S."/>
            <person name="Shea T."/>
            <person name="Shenoy N."/>
            <person name="Sisk P."/>
            <person name="Stolte C."/>
            <person name="Sykes S."/>
            <person name="Walk T."/>
            <person name="White J."/>
            <person name="Yandava C."/>
            <person name="Haas B."/>
            <person name="Henn M.R."/>
            <person name="Nusbaum C."/>
            <person name="Birren B."/>
        </authorList>
    </citation>
    <scope>NUCLEOTIDE SEQUENCE [LARGE SCALE GENOMIC DNA]</scope>
</reference>
<feature type="compositionally biased region" description="Acidic residues" evidence="1">
    <location>
        <begin position="1"/>
        <end position="15"/>
    </location>
</feature>
<dbReference type="Proteomes" id="UP000054282">
    <property type="component" value="Unassembled WGS sequence"/>
</dbReference>
<dbReference type="AlphaFoldDB" id="A0A0L7M8S8"/>
<evidence type="ECO:0000313" key="2">
    <source>
        <dbReference type="EMBL" id="KOB89208.1"/>
    </source>
</evidence>
<sequence length="166" mass="18366">TSPDDEEDLLLEEGENAINSAPEICKDVIKETAEEQTDDKCGGTEEDQGDKKKAHQESETKIEAENDAPATSSPEAEDTSEGTTEQDGEKQNPNQEETSPKHNLPPKDVPGEKKEKTQKPRKPRTPELLDNPPFKTALISSTLMWSIGIGFAAKKEKRNIKKKLLK</sequence>
<gene>
    <name evidence="2" type="ORF">PFDG_04758</name>
</gene>